<comment type="subcellular location">
    <subcellularLocation>
        <location evidence="10">Cell membrane</location>
        <topology evidence="10">Multi-pass membrane protein</topology>
    </subcellularLocation>
</comment>
<dbReference type="Pfam" id="PF03116">
    <property type="entry name" value="NQR2_RnfD_RnfE"/>
    <property type="match status" value="1"/>
</dbReference>
<keyword evidence="3 10" id="KW-0285">Flavoprotein</keyword>
<comment type="caution">
    <text evidence="11">The sequence shown here is derived from an EMBL/GenBank/DDBJ whole genome shotgun (WGS) entry which is preliminary data.</text>
</comment>
<feature type="transmembrane region" description="Helical" evidence="10">
    <location>
        <begin position="283"/>
        <end position="301"/>
    </location>
</feature>
<keyword evidence="9 10" id="KW-0472">Membrane</keyword>
<accession>A0ABS3FB40</accession>
<protein>
    <recommendedName>
        <fullName evidence="10">Ion-translocating oxidoreductase complex subunit D</fullName>
        <ecNumber evidence="10">7.-.-.-</ecNumber>
    </recommendedName>
    <alternativeName>
        <fullName evidence="10">Rnf electron transport complex subunit D</fullName>
    </alternativeName>
</protein>
<comment type="subunit">
    <text evidence="10">The complex is composed of six subunits: RnfA, RnfB, RnfC, RnfD, RnfE and RnfG.</text>
</comment>
<evidence type="ECO:0000313" key="11">
    <source>
        <dbReference type="EMBL" id="MBO0340364.1"/>
    </source>
</evidence>
<gene>
    <name evidence="10" type="primary">rnfD</name>
    <name evidence="11" type="ORF">J0654_01855</name>
</gene>
<keyword evidence="2 10" id="KW-0597">Phosphoprotein</keyword>
<comment type="cofactor">
    <cofactor evidence="10">
        <name>FMN</name>
        <dbReference type="ChEBI" id="CHEBI:58210"/>
    </cofactor>
</comment>
<name>A0ABS3FB40_9FLAO</name>
<evidence type="ECO:0000313" key="12">
    <source>
        <dbReference type="Proteomes" id="UP000664807"/>
    </source>
</evidence>
<feature type="transmembrane region" description="Helical" evidence="10">
    <location>
        <begin position="96"/>
        <end position="114"/>
    </location>
</feature>
<feature type="transmembrane region" description="Helical" evidence="10">
    <location>
        <begin position="225"/>
        <end position="245"/>
    </location>
</feature>
<feature type="transmembrane region" description="Helical" evidence="10">
    <location>
        <begin position="198"/>
        <end position="218"/>
    </location>
</feature>
<dbReference type="EC" id="7.-.-.-" evidence="10"/>
<evidence type="ECO:0000256" key="4">
    <source>
        <dbReference type="ARBA" id="ARBA00022643"/>
    </source>
</evidence>
<dbReference type="InterPro" id="IPR011303">
    <property type="entry name" value="RnfD_bac"/>
</dbReference>
<keyword evidence="7 10" id="KW-0249">Electron transport</keyword>
<feature type="transmembrane region" description="Helical" evidence="10">
    <location>
        <begin position="27"/>
        <end position="60"/>
    </location>
</feature>
<evidence type="ECO:0000256" key="2">
    <source>
        <dbReference type="ARBA" id="ARBA00022553"/>
    </source>
</evidence>
<feature type="transmembrane region" description="Helical" evidence="10">
    <location>
        <begin position="251"/>
        <end position="271"/>
    </location>
</feature>
<keyword evidence="4 10" id="KW-0288">FMN</keyword>
<sequence>MLRKTLHISTSPHINSGKSTEQIMKNVVWALLPVVFFSIYSFGLNALLVIATATFASVLTEHVLCKLSKKKTTVGDYSAVITGLLLGLTLPPSFPLWMAFIGGIIGIALGKYIFGGLGYNVFNPALVARAVLQAAFPVAITTWHPAFLTDRFSTVASSVFTWPFMEPKFDVISGATPLSAFKFDGVTTSTVELALGQISGSAGETSAVIIILGGLYLIARNMMNWRIPAAVLLSAFVLSGALFLINSEIYPSPWFMLFSGGLMLGAVFMATDMVSSPITPLGLWVYGGIIGILTIVIRVWGGLSEGVMYSILLANAISPHIDSVIKNRVYGTKRKMKAA</sequence>
<dbReference type="HAMAP" id="MF_00462">
    <property type="entry name" value="RsxD_RnfD"/>
    <property type="match status" value="1"/>
</dbReference>
<evidence type="ECO:0000256" key="8">
    <source>
        <dbReference type="ARBA" id="ARBA00022989"/>
    </source>
</evidence>
<dbReference type="PANTHER" id="PTHR30578:SF0">
    <property type="entry name" value="ION-TRANSLOCATING OXIDOREDUCTASE COMPLEX SUBUNIT D"/>
    <property type="match status" value="1"/>
</dbReference>
<keyword evidence="6 10" id="KW-1278">Translocase</keyword>
<dbReference type="PANTHER" id="PTHR30578">
    <property type="entry name" value="ELECTRON TRANSPORT COMPLEX PROTEIN RNFD"/>
    <property type="match status" value="1"/>
</dbReference>
<comment type="function">
    <text evidence="10">Part of a membrane-bound complex that couples electron transfer with translocation of ions across the membrane.</text>
</comment>
<dbReference type="RefSeq" id="WP_207026072.1">
    <property type="nucleotide sequence ID" value="NZ_JAFLNM010000001.1"/>
</dbReference>
<feature type="transmembrane region" description="Helical" evidence="10">
    <location>
        <begin position="126"/>
        <end position="146"/>
    </location>
</feature>
<keyword evidence="12" id="KW-1185">Reference proteome</keyword>
<evidence type="ECO:0000256" key="9">
    <source>
        <dbReference type="ARBA" id="ARBA00023136"/>
    </source>
</evidence>
<evidence type="ECO:0000256" key="10">
    <source>
        <dbReference type="HAMAP-Rule" id="MF_00462"/>
    </source>
</evidence>
<dbReference type="EMBL" id="JAFLNM010000001">
    <property type="protein sequence ID" value="MBO0340364.1"/>
    <property type="molecule type" value="Genomic_DNA"/>
</dbReference>
<dbReference type="Proteomes" id="UP000664807">
    <property type="component" value="Unassembled WGS sequence"/>
</dbReference>
<evidence type="ECO:0000256" key="3">
    <source>
        <dbReference type="ARBA" id="ARBA00022630"/>
    </source>
</evidence>
<evidence type="ECO:0000256" key="6">
    <source>
        <dbReference type="ARBA" id="ARBA00022967"/>
    </source>
</evidence>
<organism evidence="11 12">
    <name type="scientific">Flagellimonas profundi</name>
    <dbReference type="NCBI Taxonomy" id="2915620"/>
    <lineage>
        <taxon>Bacteria</taxon>
        <taxon>Pseudomonadati</taxon>
        <taxon>Bacteroidota</taxon>
        <taxon>Flavobacteriia</taxon>
        <taxon>Flavobacteriales</taxon>
        <taxon>Flavobacteriaceae</taxon>
        <taxon>Flagellimonas</taxon>
    </lineage>
</organism>
<comment type="similarity">
    <text evidence="10">Belongs to the NqrB/RnfD family.</text>
</comment>
<dbReference type="NCBIfam" id="TIGR01946">
    <property type="entry name" value="rnfD"/>
    <property type="match status" value="1"/>
</dbReference>
<evidence type="ECO:0000256" key="5">
    <source>
        <dbReference type="ARBA" id="ARBA00022692"/>
    </source>
</evidence>
<proteinExistence type="inferred from homology"/>
<keyword evidence="1 10" id="KW-0813">Transport</keyword>
<reference evidence="11 12" key="1">
    <citation type="submission" date="2021-03" db="EMBL/GenBank/DDBJ databases">
        <title>Muricauda lutimaris sp. nov. and Muricauda ruestringensis sp. nov, two marine members of the Flavobacteriaceae isolated from deep sea sediments of Western Pacific.</title>
        <authorList>
            <person name="Zhao S."/>
            <person name="Liu R."/>
        </authorList>
    </citation>
    <scope>NUCLEOTIDE SEQUENCE [LARGE SCALE GENOMIC DNA]</scope>
    <source>
        <strain evidence="11 12">BC31-3-A3</strain>
    </source>
</reference>
<keyword evidence="5 10" id="KW-0812">Transmembrane</keyword>
<evidence type="ECO:0000256" key="1">
    <source>
        <dbReference type="ARBA" id="ARBA00022448"/>
    </source>
</evidence>
<keyword evidence="10" id="KW-1003">Cell membrane</keyword>
<feature type="modified residue" description="FMN phosphoryl threonine" evidence="10">
    <location>
        <position position="176"/>
    </location>
</feature>
<evidence type="ECO:0000256" key="7">
    <source>
        <dbReference type="ARBA" id="ARBA00022982"/>
    </source>
</evidence>
<dbReference type="InterPro" id="IPR004338">
    <property type="entry name" value="NqrB/RnfD"/>
</dbReference>
<keyword evidence="8 10" id="KW-1133">Transmembrane helix</keyword>